<evidence type="ECO:0000313" key="2">
    <source>
        <dbReference type="Proteomes" id="UP000194761"/>
    </source>
</evidence>
<comment type="caution">
    <text evidence="1">The sequence shown here is derived from an EMBL/GenBank/DDBJ whole genome shotgun (WGS) entry which is preliminary data.</text>
</comment>
<dbReference type="EMBL" id="NGFP01000243">
    <property type="protein sequence ID" value="OUC90960.1"/>
    <property type="molecule type" value="Genomic_DNA"/>
</dbReference>
<organism evidence="1 2">
    <name type="scientific">Streptosporangium minutum</name>
    <dbReference type="NCBI Taxonomy" id="569862"/>
    <lineage>
        <taxon>Bacteria</taxon>
        <taxon>Bacillati</taxon>
        <taxon>Actinomycetota</taxon>
        <taxon>Actinomycetes</taxon>
        <taxon>Streptosporangiales</taxon>
        <taxon>Streptosporangiaceae</taxon>
        <taxon>Streptosporangium</taxon>
    </lineage>
</organism>
<dbReference type="AlphaFoldDB" id="A0A243R8P7"/>
<proteinExistence type="predicted"/>
<name>A0A243R8P7_9ACTN</name>
<reference evidence="1 2" key="1">
    <citation type="submission" date="2017-05" db="EMBL/GenBank/DDBJ databases">
        <title>Biotechnological potential of actinobacteria isolated from South African environments.</title>
        <authorList>
            <person name="Le Roes-Hill M."/>
            <person name="Prins A."/>
            <person name="Durrell K.A."/>
        </authorList>
    </citation>
    <scope>NUCLEOTIDE SEQUENCE [LARGE SCALE GENOMIC DNA]</scope>
    <source>
        <strain evidence="1">M26</strain>
    </source>
</reference>
<sequence length="450" mass="49711">MSLGARNFAAKIKTTDSESVITRYYNGVREASRRCAPARSTGFAPEFSYPVLTDAWEEYFAVAGASLSPLGGYAGRNLVLLDLMKNPGTRTTKTTASLLMVARAVQHIDRTGESVLLFTPSSGNKAIALRDAVARALELKLATPDKLRIVTLTPASTLYKFRRNVLTESDELRARNPILVYSGSEAGDVKNIGRTFAEAAAGTDERVWYSLDIANYKVADACRAFYEHEFGDDRPGQRLLHAHAVSSAYGLLGYQHGIDTMAALGIPHPQPGFLLVQHLATSDMVRHYLTETKDHDPQPNWKRRDADEVYEQRDSPHFPQVTWNPQENLEPTFYTHNPPTAPEMTALIAEHGGSAVVVSLLECVQRYGTVRHHFQASDRPLPADPRHLAEWSLVMGLTGVLNSLDRDLVRGFDGVVLHGSGMYLTEPDQMPERSQVIEVRSAEDVAKAVL</sequence>
<gene>
    <name evidence="1" type="ORF">CA984_35510</name>
</gene>
<evidence type="ECO:0000313" key="1">
    <source>
        <dbReference type="EMBL" id="OUC90960.1"/>
    </source>
</evidence>
<keyword evidence="2" id="KW-1185">Reference proteome</keyword>
<protein>
    <submittedName>
        <fullName evidence="1">Uncharacterized protein</fullName>
    </submittedName>
</protein>
<dbReference type="Proteomes" id="UP000194761">
    <property type="component" value="Unassembled WGS sequence"/>
</dbReference>
<dbReference type="Pfam" id="PF19465">
    <property type="entry name" value="DUF6002"/>
    <property type="match status" value="1"/>
</dbReference>
<dbReference type="RefSeq" id="WP_086577801.1">
    <property type="nucleotide sequence ID" value="NZ_NGFP01000243.1"/>
</dbReference>
<accession>A0A243R8P7</accession>
<dbReference type="InterPro" id="IPR046044">
    <property type="entry name" value="DUF6002"/>
</dbReference>